<dbReference type="EMBL" id="MDBP01000080">
    <property type="protein sequence ID" value="PMP10006.1"/>
    <property type="molecule type" value="Genomic_DNA"/>
</dbReference>
<protein>
    <submittedName>
        <fullName evidence="1">Uncharacterized protein</fullName>
    </submittedName>
</protein>
<sequence length="133" mass="15135">MNTMKSDQALICAKETAEAFFNSEIPMDYIHAHIRANFNELEESIHLELYNLELETFSWQLGQWITEQSDAAELVTTKADIEKEVAKRCLAKWPVTDSAFDAFVAMNTHRKAISSAIHAREQLAYLDDLTLVA</sequence>
<evidence type="ECO:0000313" key="1">
    <source>
        <dbReference type="EMBL" id="PMP10006.1"/>
    </source>
</evidence>
<proteinExistence type="predicted"/>
<reference evidence="2" key="1">
    <citation type="submission" date="2016-07" db="EMBL/GenBank/DDBJ databases">
        <title>Nontailed viruses are major unrecognized killers of bacteria in the ocean.</title>
        <authorList>
            <person name="Kauffman K."/>
            <person name="Hussain F."/>
            <person name="Yang J."/>
            <person name="Arevalo P."/>
            <person name="Brown J."/>
            <person name="Cutler M."/>
            <person name="Kelly L."/>
            <person name="Polz M.F."/>
        </authorList>
    </citation>
    <scope>NUCLEOTIDE SEQUENCE [LARGE SCALE GENOMIC DNA]</scope>
    <source>
        <strain evidence="2">10N.222.48.A2</strain>
    </source>
</reference>
<accession>A0A2N7NCS8</accession>
<dbReference type="Proteomes" id="UP000235579">
    <property type="component" value="Unassembled WGS sequence"/>
</dbReference>
<dbReference type="AlphaFoldDB" id="A0A2N7NCS8"/>
<name>A0A2N7NCS8_9VIBR</name>
<dbReference type="RefSeq" id="WP_102258422.1">
    <property type="nucleotide sequence ID" value="NZ_SYVV01000021.1"/>
</dbReference>
<evidence type="ECO:0000313" key="2">
    <source>
        <dbReference type="Proteomes" id="UP000235579"/>
    </source>
</evidence>
<comment type="caution">
    <text evidence="1">The sequence shown here is derived from an EMBL/GenBank/DDBJ whole genome shotgun (WGS) entry which is preliminary data.</text>
</comment>
<gene>
    <name evidence="1" type="ORF">BCS92_02455</name>
</gene>
<organism evidence="1 2">
    <name type="scientific">Vibrio tasmaniensis</name>
    <dbReference type="NCBI Taxonomy" id="212663"/>
    <lineage>
        <taxon>Bacteria</taxon>
        <taxon>Pseudomonadati</taxon>
        <taxon>Pseudomonadota</taxon>
        <taxon>Gammaproteobacteria</taxon>
        <taxon>Vibrionales</taxon>
        <taxon>Vibrionaceae</taxon>
        <taxon>Vibrio</taxon>
    </lineage>
</organism>